<evidence type="ECO:0000256" key="2">
    <source>
        <dbReference type="ARBA" id="ARBA00004611"/>
    </source>
</evidence>
<evidence type="ECO:0000256" key="8">
    <source>
        <dbReference type="ARBA" id="ARBA00023212"/>
    </source>
</evidence>
<comment type="subcellular location">
    <subcellularLocation>
        <location evidence="2">Cytoplasm</location>
        <location evidence="2">Cytoskeleton</location>
        <location evidence="2">Flagellum axoneme</location>
    </subcellularLocation>
</comment>
<dbReference type="InterPro" id="IPR042815">
    <property type="entry name" value="DRC10"/>
</dbReference>
<evidence type="ECO:0000256" key="7">
    <source>
        <dbReference type="ARBA" id="ARBA00023069"/>
    </source>
</evidence>
<keyword evidence="7" id="KW-0969">Cilium</keyword>
<proteinExistence type="inferred from homology"/>
<keyword evidence="10" id="KW-0175">Coiled coil</keyword>
<organism evidence="12 13">
    <name type="scientific">Tenebrio molitor</name>
    <name type="common">Yellow mealworm beetle</name>
    <dbReference type="NCBI Taxonomy" id="7067"/>
    <lineage>
        <taxon>Eukaryota</taxon>
        <taxon>Metazoa</taxon>
        <taxon>Ecdysozoa</taxon>
        <taxon>Arthropoda</taxon>
        <taxon>Hexapoda</taxon>
        <taxon>Insecta</taxon>
        <taxon>Pterygota</taxon>
        <taxon>Neoptera</taxon>
        <taxon>Endopterygota</taxon>
        <taxon>Coleoptera</taxon>
        <taxon>Polyphaga</taxon>
        <taxon>Cucujiformia</taxon>
        <taxon>Tenebrionidae</taxon>
        <taxon>Tenebrio</taxon>
    </lineage>
</organism>
<keyword evidence="6" id="KW-0282">Flagellum</keyword>
<keyword evidence="8" id="KW-0206">Cytoskeleton</keyword>
<reference evidence="12" key="2">
    <citation type="submission" date="2021-08" db="EMBL/GenBank/DDBJ databases">
        <authorList>
            <person name="Eriksson T."/>
        </authorList>
    </citation>
    <scope>NUCLEOTIDE SEQUENCE</scope>
    <source>
        <strain evidence="12">Stoneville</strain>
        <tissue evidence="12">Whole head</tissue>
    </source>
</reference>
<evidence type="ECO:0000256" key="11">
    <source>
        <dbReference type="SAM" id="MobiDB-lite"/>
    </source>
</evidence>
<name>A0A8J6L9U2_TENMO</name>
<comment type="caution">
    <text evidence="12">The sequence shown here is derived from an EMBL/GenBank/DDBJ whole genome shotgun (WGS) entry which is preliminary data.</text>
</comment>
<evidence type="ECO:0000256" key="4">
    <source>
        <dbReference type="ARBA" id="ARBA00021752"/>
    </source>
</evidence>
<comment type="function">
    <text evidence="1">Component of the nexin-dynein regulatory complex (N-DRC), a key regulator of ciliary/flagellar motility which maintains the alignment and integrity of the distal axoneme and regulates microtubule sliding in motile axonemes.</text>
</comment>
<evidence type="ECO:0000256" key="5">
    <source>
        <dbReference type="ARBA" id="ARBA00022490"/>
    </source>
</evidence>
<dbReference type="PANTHER" id="PTHR31598:SF1">
    <property type="entry name" value="DYNEIN REGULATORY COMPLEX PROTEIN 10"/>
    <property type="match status" value="1"/>
</dbReference>
<evidence type="ECO:0000256" key="6">
    <source>
        <dbReference type="ARBA" id="ARBA00022846"/>
    </source>
</evidence>
<feature type="coiled-coil region" evidence="10">
    <location>
        <begin position="190"/>
        <end position="371"/>
    </location>
</feature>
<evidence type="ECO:0000313" key="12">
    <source>
        <dbReference type="EMBL" id="KAH0813984.1"/>
    </source>
</evidence>
<dbReference type="AlphaFoldDB" id="A0A8J6L9U2"/>
<protein>
    <recommendedName>
        <fullName evidence="4">Dynein regulatory complex protein 10</fullName>
    </recommendedName>
</protein>
<dbReference type="PANTHER" id="PTHR31598">
    <property type="entry name" value="IQ DOMAIN-CONTAINING PROTEIN D"/>
    <property type="match status" value="1"/>
</dbReference>
<keyword evidence="9" id="KW-0966">Cell projection</keyword>
<dbReference type="Proteomes" id="UP000719412">
    <property type="component" value="Unassembled WGS sequence"/>
</dbReference>
<evidence type="ECO:0000256" key="10">
    <source>
        <dbReference type="SAM" id="Coils"/>
    </source>
</evidence>
<dbReference type="EMBL" id="JABDTM020024760">
    <property type="protein sequence ID" value="KAH0813984.1"/>
    <property type="molecule type" value="Genomic_DNA"/>
</dbReference>
<reference evidence="12" key="1">
    <citation type="journal article" date="2020" name="J Insects Food Feed">
        <title>The yellow mealworm (Tenebrio molitor) genome: a resource for the emerging insects as food and feed industry.</title>
        <authorList>
            <person name="Eriksson T."/>
            <person name="Andere A."/>
            <person name="Kelstrup H."/>
            <person name="Emery V."/>
            <person name="Picard C."/>
        </authorList>
    </citation>
    <scope>NUCLEOTIDE SEQUENCE</scope>
    <source>
        <strain evidence="12">Stoneville</strain>
        <tissue evidence="12">Whole head</tissue>
    </source>
</reference>
<gene>
    <name evidence="12" type="ORF">GEV33_008805</name>
</gene>
<feature type="compositionally biased region" description="Gly residues" evidence="11">
    <location>
        <begin position="410"/>
        <end position="420"/>
    </location>
</feature>
<evidence type="ECO:0000256" key="3">
    <source>
        <dbReference type="ARBA" id="ARBA00009071"/>
    </source>
</evidence>
<evidence type="ECO:0000256" key="9">
    <source>
        <dbReference type="ARBA" id="ARBA00023273"/>
    </source>
</evidence>
<keyword evidence="5" id="KW-0963">Cytoplasm</keyword>
<comment type="similarity">
    <text evidence="3">Belongs to the DRC10 family.</text>
</comment>
<evidence type="ECO:0000313" key="13">
    <source>
        <dbReference type="Proteomes" id="UP000719412"/>
    </source>
</evidence>
<keyword evidence="13" id="KW-1185">Reference proteome</keyword>
<accession>A0A8J6L9U2</accession>
<feature type="compositionally biased region" description="Basic residues" evidence="11">
    <location>
        <begin position="423"/>
        <end position="441"/>
    </location>
</feature>
<dbReference type="PROSITE" id="PS50096">
    <property type="entry name" value="IQ"/>
    <property type="match status" value="1"/>
</dbReference>
<sequence>MKDKKEDHVFGVEEQMEIETFTSEFQLQKDRIRNILDEAIYKLRLLTHLPLLMENDGEMLRKFLNKTEADFIVMVCQENLPFSRNMVENRSDLILICNMLERINMYEKRGSASMKKGKSFYGADHYDTHVGYAVDILFKSHSLVQYMETLEETPDSLMTSFIESMIQLKRIVEERLNMSASEEIKRENDLKTAYRSSMMLSDNIQELEEQLEKQRQELGKEHDRKEAILQDLAEKIGKLREKSKKEINRIVYDSEILMMKDYNKSIEKQEELAQDATESTQQYENLLEEHLHKEKSLRAKRLKVETQLASWITKYDTDIGEKQAEYDELEKTYNDEKAEYEALQERFDEQEEEYLVLMKEKEEEEQRINEEKAWIFLQNRAARRIQRAWRAYRARKLARRRAKKSKKKGGSAGGKKGGSAGSKKGKKGGKGKKNKKKGRKDKKQEEATTVKGGPDPNALLDTKFNKDIMGEIKSQEAFAQRDVVVDLEN</sequence>
<evidence type="ECO:0000256" key="1">
    <source>
        <dbReference type="ARBA" id="ARBA00003029"/>
    </source>
</evidence>
<feature type="compositionally biased region" description="Basic residues" evidence="11">
    <location>
        <begin position="399"/>
        <end position="409"/>
    </location>
</feature>
<feature type="region of interest" description="Disordered" evidence="11">
    <location>
        <begin position="399"/>
        <end position="462"/>
    </location>
</feature>